<keyword evidence="2" id="KW-1185">Reference proteome</keyword>
<protein>
    <submittedName>
        <fullName evidence="1">Uncharacterized protein</fullName>
    </submittedName>
</protein>
<gene>
    <name evidence="1" type="ORF">CAAU_0770</name>
</gene>
<accession>I7K5Q8</accession>
<dbReference type="EMBL" id="CAKP01000036">
    <property type="protein sequence ID" value="CCJ32854.1"/>
    <property type="molecule type" value="Genomic_DNA"/>
</dbReference>
<dbReference type="RefSeq" id="WP_008908130.1">
    <property type="nucleotide sequence ID" value="NZ_CAKP01000036.1"/>
</dbReference>
<sequence length="53" mass="6071">MGNRMFSIVLQSNNEKLNKAYQDYLDAKQKLEECLYEEGIVVVAKKEETASSN</sequence>
<dbReference type="AlphaFoldDB" id="I7K5Q8"/>
<evidence type="ECO:0000313" key="1">
    <source>
        <dbReference type="EMBL" id="CCJ32854.1"/>
    </source>
</evidence>
<name>I7K5Q8_9CLOT</name>
<organism evidence="1 2">
    <name type="scientific">Caloramator australicus RC3</name>
    <dbReference type="NCBI Taxonomy" id="857293"/>
    <lineage>
        <taxon>Bacteria</taxon>
        <taxon>Bacillati</taxon>
        <taxon>Bacillota</taxon>
        <taxon>Clostridia</taxon>
        <taxon>Eubacteriales</taxon>
        <taxon>Clostridiaceae</taxon>
        <taxon>Caloramator</taxon>
    </lineage>
</organism>
<evidence type="ECO:0000313" key="2">
    <source>
        <dbReference type="Proteomes" id="UP000007652"/>
    </source>
</evidence>
<dbReference type="STRING" id="857293.CAAU_0770"/>
<proteinExistence type="predicted"/>
<comment type="caution">
    <text evidence="1">The sequence shown here is derived from an EMBL/GenBank/DDBJ whole genome shotgun (WGS) entry which is preliminary data.</text>
</comment>
<reference evidence="1 2" key="1">
    <citation type="journal article" date="2011" name="J. Bacteriol.">
        <title>Draft genome sequence of Caloramator australicus strain RC3T, a thermoanaerobe from the Great Artesian Basin of Australia.</title>
        <authorList>
            <person name="Ogg C.D."/>
            <person name="Patel B.K.C."/>
        </authorList>
    </citation>
    <scope>NUCLEOTIDE SEQUENCE [LARGE SCALE GENOMIC DNA]</scope>
    <source>
        <strain evidence="1 2">RC3</strain>
    </source>
</reference>
<dbReference type="Proteomes" id="UP000007652">
    <property type="component" value="Unassembled WGS sequence"/>
</dbReference>